<gene>
    <name evidence="9" type="ORF">CVT26_005648</name>
</gene>
<keyword evidence="5 8" id="KW-0456">Lyase</keyword>
<reference evidence="9 10" key="1">
    <citation type="journal article" date="2018" name="Evol. Lett.">
        <title>Horizontal gene cluster transfer increased hallucinogenic mushroom diversity.</title>
        <authorList>
            <person name="Reynolds H.T."/>
            <person name="Vijayakumar V."/>
            <person name="Gluck-Thaler E."/>
            <person name="Korotkin H.B."/>
            <person name="Matheny P.B."/>
            <person name="Slot J.C."/>
        </authorList>
    </citation>
    <scope>NUCLEOTIDE SEQUENCE [LARGE SCALE GENOMIC DNA]</scope>
    <source>
        <strain evidence="9 10">SRW20</strain>
    </source>
</reference>
<evidence type="ECO:0000256" key="3">
    <source>
        <dbReference type="ARBA" id="ARBA00022723"/>
    </source>
</evidence>
<keyword evidence="3 7" id="KW-0479">Metal-binding</keyword>
<evidence type="ECO:0000256" key="6">
    <source>
        <dbReference type="ARBA" id="ARBA00048348"/>
    </source>
</evidence>
<dbReference type="STRING" id="231916.A0A409XZT7"/>
<dbReference type="GO" id="GO:0008270">
    <property type="term" value="F:zinc ion binding"/>
    <property type="evidence" value="ECO:0007669"/>
    <property type="project" value="UniProtKB-UniRule"/>
</dbReference>
<dbReference type="InterPro" id="IPR036874">
    <property type="entry name" value="Carbonic_anhydrase_sf"/>
</dbReference>
<proteinExistence type="inferred from homology"/>
<dbReference type="AlphaFoldDB" id="A0A409XZT7"/>
<comment type="cofactor">
    <cofactor evidence="7">
        <name>Zn(2+)</name>
        <dbReference type="ChEBI" id="CHEBI:29105"/>
    </cofactor>
    <text evidence="7">Binds 1 zinc ion per subunit.</text>
</comment>
<feature type="binding site" evidence="7">
    <location>
        <position position="201"/>
    </location>
    <ligand>
        <name>Zn(2+)</name>
        <dbReference type="ChEBI" id="CHEBI:29105"/>
    </ligand>
</feature>
<evidence type="ECO:0000256" key="2">
    <source>
        <dbReference type="ARBA" id="ARBA00012925"/>
    </source>
</evidence>
<dbReference type="EC" id="4.2.1.1" evidence="2 8"/>
<dbReference type="PANTHER" id="PTHR11002:SF76">
    <property type="entry name" value="CARBONIC ANHYDRASE"/>
    <property type="match status" value="1"/>
</dbReference>
<organism evidence="9 10">
    <name type="scientific">Gymnopilus dilepis</name>
    <dbReference type="NCBI Taxonomy" id="231916"/>
    <lineage>
        <taxon>Eukaryota</taxon>
        <taxon>Fungi</taxon>
        <taxon>Dikarya</taxon>
        <taxon>Basidiomycota</taxon>
        <taxon>Agaricomycotina</taxon>
        <taxon>Agaricomycetes</taxon>
        <taxon>Agaricomycetidae</taxon>
        <taxon>Agaricales</taxon>
        <taxon>Agaricineae</taxon>
        <taxon>Hymenogastraceae</taxon>
        <taxon>Gymnopilus</taxon>
    </lineage>
</organism>
<evidence type="ECO:0000313" key="9">
    <source>
        <dbReference type="EMBL" id="PPQ96288.1"/>
    </source>
</evidence>
<evidence type="ECO:0000313" key="10">
    <source>
        <dbReference type="Proteomes" id="UP000284706"/>
    </source>
</evidence>
<dbReference type="InParanoid" id="A0A409XZT7"/>
<accession>A0A409XZT7</accession>
<evidence type="ECO:0000256" key="5">
    <source>
        <dbReference type="ARBA" id="ARBA00023239"/>
    </source>
</evidence>
<dbReference type="GO" id="GO:0004089">
    <property type="term" value="F:carbonate dehydratase activity"/>
    <property type="evidence" value="ECO:0007669"/>
    <property type="project" value="UniProtKB-UniRule"/>
</dbReference>
<dbReference type="GO" id="GO:0034599">
    <property type="term" value="P:cellular response to oxidative stress"/>
    <property type="evidence" value="ECO:0007669"/>
    <property type="project" value="TreeGrafter"/>
</dbReference>
<dbReference type="InterPro" id="IPR001765">
    <property type="entry name" value="Carbonic_anhydrase"/>
</dbReference>
<dbReference type="SUPFAM" id="SSF53056">
    <property type="entry name" value="beta-carbonic anhydrase, cab"/>
    <property type="match status" value="1"/>
</dbReference>
<evidence type="ECO:0000256" key="4">
    <source>
        <dbReference type="ARBA" id="ARBA00022833"/>
    </source>
</evidence>
<feature type="binding site" evidence="7">
    <location>
        <position position="147"/>
    </location>
    <ligand>
        <name>Zn(2+)</name>
        <dbReference type="ChEBI" id="CHEBI:29105"/>
    </ligand>
</feature>
<evidence type="ECO:0000256" key="7">
    <source>
        <dbReference type="PIRSR" id="PIRSR601765-1"/>
    </source>
</evidence>
<comment type="similarity">
    <text evidence="1 8">Belongs to the beta-class carbonic anhydrase family.</text>
</comment>
<comment type="caution">
    <text evidence="9">The sequence shown here is derived from an EMBL/GenBank/DDBJ whole genome shotgun (WGS) entry which is preliminary data.</text>
</comment>
<feature type="binding site" evidence="7">
    <location>
        <position position="145"/>
    </location>
    <ligand>
        <name>Zn(2+)</name>
        <dbReference type="ChEBI" id="CHEBI:29105"/>
    </ligand>
</feature>
<sequence>MPFSRLLNSSYTAATAIVRSNSSNGKNLCSHGLVTGRQTSTRVKSPGRSFGSSTQVHSAFSHLSARPHSLLTRVNGTLPSSKFVKASDSSRAKSTCTHQKEFALDIERLFHGNQEFVARMQKDHPGFLVKSANEAQKPSLMILTCADSRVDEQAMFSAPLGTAFTTSNIANQFEESDAPTNAVLGFAVNALRVRHIIVLAHYGCGGVANSMMPVPSDKSFAMKSVQDWIDPVRKIYQTSDRPEIVAHREMTKMTPLTELPDIHDPAFRALVEENLKATVRKIAASKAVQEVYNSSEIDDKVNFFVHGWIYDMETGKVFDLGVSVGPPGCEVPASPFPLVAQAKGA</sequence>
<dbReference type="Proteomes" id="UP000284706">
    <property type="component" value="Unassembled WGS sequence"/>
</dbReference>
<protein>
    <recommendedName>
        <fullName evidence="2 8">Carbonic anhydrase</fullName>
        <ecNumber evidence="2 8">4.2.1.1</ecNumber>
    </recommendedName>
    <alternativeName>
        <fullName evidence="8">Carbonate dehydratase</fullName>
    </alternativeName>
</protein>
<dbReference type="OrthoDB" id="10248475at2759"/>
<dbReference type="Gene3D" id="3.40.1050.10">
    <property type="entry name" value="Carbonic anhydrase"/>
    <property type="match status" value="1"/>
</dbReference>
<keyword evidence="4 7" id="KW-0862">Zinc</keyword>
<evidence type="ECO:0000256" key="8">
    <source>
        <dbReference type="RuleBase" id="RU003956"/>
    </source>
</evidence>
<name>A0A409XZT7_9AGAR</name>
<dbReference type="FunCoup" id="A0A409XZT7">
    <property type="interactions" value="231"/>
</dbReference>
<dbReference type="PANTHER" id="PTHR11002">
    <property type="entry name" value="CARBONIC ANHYDRASE"/>
    <property type="match status" value="1"/>
</dbReference>
<dbReference type="Pfam" id="PF00484">
    <property type="entry name" value="Pro_CA"/>
    <property type="match status" value="1"/>
</dbReference>
<dbReference type="SMART" id="SM00947">
    <property type="entry name" value="Pro_CA"/>
    <property type="match status" value="1"/>
</dbReference>
<keyword evidence="10" id="KW-1185">Reference proteome</keyword>
<dbReference type="GO" id="GO:0071244">
    <property type="term" value="P:cellular response to carbon dioxide"/>
    <property type="evidence" value="ECO:0007669"/>
    <property type="project" value="TreeGrafter"/>
</dbReference>
<feature type="binding site" evidence="7">
    <location>
        <position position="204"/>
    </location>
    <ligand>
        <name>Zn(2+)</name>
        <dbReference type="ChEBI" id="CHEBI:29105"/>
    </ligand>
</feature>
<dbReference type="EMBL" id="NHYE01001383">
    <property type="protein sequence ID" value="PPQ96288.1"/>
    <property type="molecule type" value="Genomic_DNA"/>
</dbReference>
<comment type="catalytic activity">
    <reaction evidence="6 8">
        <text>hydrogencarbonate + H(+) = CO2 + H2O</text>
        <dbReference type="Rhea" id="RHEA:10748"/>
        <dbReference type="ChEBI" id="CHEBI:15377"/>
        <dbReference type="ChEBI" id="CHEBI:15378"/>
        <dbReference type="ChEBI" id="CHEBI:16526"/>
        <dbReference type="ChEBI" id="CHEBI:17544"/>
        <dbReference type="EC" id="4.2.1.1"/>
    </reaction>
</comment>
<comment type="function">
    <text evidence="8">Reversible hydration of carbon dioxide.</text>
</comment>
<evidence type="ECO:0000256" key="1">
    <source>
        <dbReference type="ARBA" id="ARBA00006217"/>
    </source>
</evidence>